<dbReference type="InterPro" id="IPR036052">
    <property type="entry name" value="TrpB-like_PALP_sf"/>
</dbReference>
<dbReference type="RefSeq" id="WP_012309007.1">
    <property type="nucleotide sequence ID" value="NZ_RCOR01000042.1"/>
</dbReference>
<evidence type="ECO:0000313" key="2">
    <source>
        <dbReference type="EMBL" id="RSN67694.1"/>
    </source>
</evidence>
<dbReference type="PANTHER" id="PTHR10314">
    <property type="entry name" value="CYSTATHIONINE BETA-SYNTHASE"/>
    <property type="match status" value="1"/>
</dbReference>
<dbReference type="GeneID" id="6093641"/>
<protein>
    <submittedName>
        <fullName evidence="2">Pyridoxal-phosphate dependent enzyme</fullName>
    </submittedName>
</protein>
<sequence>MKMLQQATLLEEFRFPGTLFRVRKIPIAQGWRKIYIKWEGNNPTGTQKDRAAYMHVRRAIEQGYDTVTVGTCGNFGASLAYFANLHGMRAVIYVPSRYTNGRVREMRKYNAEIVYVDGSYEDAVERSVLDAMKYGYYDSNPGSVNSRVALESFKAIAYEIVAALGSVPDLVSVPMGNGTTLAGIYMGFREMLDMGISRKLPVMLGATTGLGNQIAETLKRGSEELVPLREDEVRETEYNEPLVSIKAFDGEYALEAIRRSGGLAFEFYDEELLQLAEELRMEGIDPLPASSSSLGAIERYLEFGGYFENAVAVVTGRRF</sequence>
<dbReference type="EMBL" id="RCOR01000042">
    <property type="protein sequence ID" value="RSN67694.1"/>
    <property type="molecule type" value="Genomic_DNA"/>
</dbReference>
<dbReference type="NCBIfam" id="NF004996">
    <property type="entry name" value="PRK06381.1"/>
    <property type="match status" value="1"/>
</dbReference>
<dbReference type="SUPFAM" id="SSF53686">
    <property type="entry name" value="Tryptophan synthase beta subunit-like PLP-dependent enzymes"/>
    <property type="match status" value="1"/>
</dbReference>
<name>A0A429G1K5_9CREN</name>
<gene>
    <name evidence="2" type="ORF">D9Q81_07830</name>
</gene>
<dbReference type="AlphaFoldDB" id="A0A429G1K5"/>
<organism evidence="2 3">
    <name type="scientific">Candidatus Korarchaeum cryptofilum</name>
    <dbReference type="NCBI Taxonomy" id="498846"/>
    <lineage>
        <taxon>Archaea</taxon>
        <taxon>Thermoproteota</taxon>
        <taxon>Candidatus Korarchaeia</taxon>
        <taxon>Candidatus Korarchaeales</taxon>
        <taxon>Candidatus Korarchaeaceae</taxon>
        <taxon>Candidatus Korarchaeum</taxon>
    </lineage>
</organism>
<dbReference type="InterPro" id="IPR050214">
    <property type="entry name" value="Cys_Synth/Cystath_Beta-Synth"/>
</dbReference>
<dbReference type="OMA" id="TGTQKDR"/>
<accession>A0A429G1K5</accession>
<feature type="domain" description="Tryptophan synthase beta chain-like PALP" evidence="1">
    <location>
        <begin position="30"/>
        <end position="316"/>
    </location>
</feature>
<proteinExistence type="predicted"/>
<evidence type="ECO:0000259" key="1">
    <source>
        <dbReference type="Pfam" id="PF00291"/>
    </source>
</evidence>
<dbReference type="Gene3D" id="3.40.50.1100">
    <property type="match status" value="2"/>
</dbReference>
<dbReference type="Proteomes" id="UP000278149">
    <property type="component" value="Unassembled WGS sequence"/>
</dbReference>
<reference evidence="2 3" key="1">
    <citation type="submission" date="2018-10" db="EMBL/GenBank/DDBJ databases">
        <title>Co-occurring genomic capacity for anaerobic methane metabolism and dissimilatory sulfite reduction discovered in the Korarchaeota.</title>
        <authorList>
            <person name="Mckay L.J."/>
            <person name="Dlakic M."/>
            <person name="Fields M.W."/>
            <person name="Delmont T.O."/>
            <person name="Eren A.M."/>
            <person name="Jay Z.J."/>
            <person name="Klingelsmith K.B."/>
            <person name="Rusch D.B."/>
            <person name="Inskeep W.P."/>
        </authorList>
    </citation>
    <scope>NUCLEOTIDE SEQUENCE [LARGE SCALE GENOMIC DNA]</scope>
    <source>
        <strain evidence="2 3">WS</strain>
    </source>
</reference>
<comment type="caution">
    <text evidence="2">The sequence shown here is derived from an EMBL/GenBank/DDBJ whole genome shotgun (WGS) entry which is preliminary data.</text>
</comment>
<dbReference type="InterPro" id="IPR001926">
    <property type="entry name" value="TrpB-like_PALP"/>
</dbReference>
<evidence type="ECO:0000313" key="3">
    <source>
        <dbReference type="Proteomes" id="UP000278149"/>
    </source>
</evidence>
<dbReference type="Pfam" id="PF00291">
    <property type="entry name" value="PALP"/>
    <property type="match status" value="1"/>
</dbReference>